<reference evidence="3" key="1">
    <citation type="journal article" date="2020" name="mSystems">
        <title>Genome- and Community-Level Interaction Insights into Carbon Utilization and Element Cycling Functions of Hydrothermarchaeota in Hydrothermal Sediment.</title>
        <authorList>
            <person name="Zhou Z."/>
            <person name="Liu Y."/>
            <person name="Xu W."/>
            <person name="Pan J."/>
            <person name="Luo Z.H."/>
            <person name="Li M."/>
        </authorList>
    </citation>
    <scope>NUCLEOTIDE SEQUENCE [LARGE SCALE GENOMIC DNA]</scope>
    <source>
        <strain evidence="3">SpSt-456</strain>
    </source>
</reference>
<comment type="similarity">
    <text evidence="1">Belongs to the ros/MucR family.</text>
</comment>
<evidence type="ECO:0000256" key="2">
    <source>
        <dbReference type="SAM" id="MobiDB-lite"/>
    </source>
</evidence>
<dbReference type="EMBL" id="DSTK01000031">
    <property type="protein sequence ID" value="HFK97651.1"/>
    <property type="molecule type" value="Genomic_DNA"/>
</dbReference>
<comment type="caution">
    <text evidence="3">The sequence shown here is derived from an EMBL/GenBank/DDBJ whole genome shotgun (WGS) entry which is preliminary data.</text>
</comment>
<evidence type="ECO:0000313" key="3">
    <source>
        <dbReference type="EMBL" id="HFK97651.1"/>
    </source>
</evidence>
<dbReference type="InterPro" id="IPR041920">
    <property type="entry name" value="ROS/MUCR_sf"/>
</dbReference>
<dbReference type="GO" id="GO:0006355">
    <property type="term" value="P:regulation of DNA-templated transcription"/>
    <property type="evidence" value="ECO:0007669"/>
    <property type="project" value="InterPro"/>
</dbReference>
<feature type="region of interest" description="Disordered" evidence="2">
    <location>
        <begin position="128"/>
        <end position="160"/>
    </location>
</feature>
<accession>A0A831ZL63</accession>
<dbReference type="GO" id="GO:0008270">
    <property type="term" value="F:zinc ion binding"/>
    <property type="evidence" value="ECO:0007669"/>
    <property type="project" value="InterPro"/>
</dbReference>
<name>A0A831ZL63_9BACT</name>
<dbReference type="GO" id="GO:0003677">
    <property type="term" value="F:DNA binding"/>
    <property type="evidence" value="ECO:0007669"/>
    <property type="project" value="InterPro"/>
</dbReference>
<dbReference type="Pfam" id="PF05443">
    <property type="entry name" value="ROS_MUCR"/>
    <property type="match status" value="1"/>
</dbReference>
<dbReference type="InterPro" id="IPR008807">
    <property type="entry name" value="ROS_MUCR"/>
</dbReference>
<protein>
    <submittedName>
        <fullName evidence="3">MucR family transcriptional regulator</fullName>
    </submittedName>
</protein>
<sequence>MEAMRMGKRLLEMCVQIVEAQASAGMMSTEEIEQSLKKIYKVLQELDALEESGAGIEVPRAVAEKKEPAKAPVLGKGPYESIGEDSVVCLECGAQFRQITANHLRSHGLTPREYKKKWGFRLKDSLAAKGVTRSRSESAKARGIPENLKAYQESRKKKSS</sequence>
<dbReference type="AlphaFoldDB" id="A0A831ZL63"/>
<organism evidence="3">
    <name type="scientific">Desulfacinum infernum</name>
    <dbReference type="NCBI Taxonomy" id="35837"/>
    <lineage>
        <taxon>Bacteria</taxon>
        <taxon>Pseudomonadati</taxon>
        <taxon>Thermodesulfobacteriota</taxon>
        <taxon>Syntrophobacteria</taxon>
        <taxon>Syntrophobacterales</taxon>
        <taxon>Syntrophobacteraceae</taxon>
        <taxon>Desulfacinum</taxon>
    </lineage>
</organism>
<gene>
    <name evidence="3" type="ORF">ENS06_10080</name>
</gene>
<evidence type="ECO:0000256" key="1">
    <source>
        <dbReference type="ARBA" id="ARBA00007031"/>
    </source>
</evidence>
<dbReference type="Gene3D" id="1.10.10.1550">
    <property type="entry name" value="ROS/MUCR transcriptional regulator protein"/>
    <property type="match status" value="1"/>
</dbReference>
<proteinExistence type="inferred from homology"/>